<dbReference type="Proteomes" id="UP001164539">
    <property type="component" value="Chromosome 1"/>
</dbReference>
<proteinExistence type="predicted"/>
<name>A0ACC1Z1R5_MELAZ</name>
<comment type="caution">
    <text evidence="1">The sequence shown here is derived from an EMBL/GenBank/DDBJ whole genome shotgun (WGS) entry which is preliminary data.</text>
</comment>
<accession>A0ACC1Z1R5</accession>
<dbReference type="EMBL" id="CM051394">
    <property type="protein sequence ID" value="KAJ4729701.1"/>
    <property type="molecule type" value="Genomic_DNA"/>
</dbReference>
<organism evidence="1 2">
    <name type="scientific">Melia azedarach</name>
    <name type="common">Chinaberry tree</name>
    <dbReference type="NCBI Taxonomy" id="155640"/>
    <lineage>
        <taxon>Eukaryota</taxon>
        <taxon>Viridiplantae</taxon>
        <taxon>Streptophyta</taxon>
        <taxon>Embryophyta</taxon>
        <taxon>Tracheophyta</taxon>
        <taxon>Spermatophyta</taxon>
        <taxon>Magnoliopsida</taxon>
        <taxon>eudicotyledons</taxon>
        <taxon>Gunneridae</taxon>
        <taxon>Pentapetalae</taxon>
        <taxon>rosids</taxon>
        <taxon>malvids</taxon>
        <taxon>Sapindales</taxon>
        <taxon>Meliaceae</taxon>
        <taxon>Melia</taxon>
    </lineage>
</organism>
<evidence type="ECO:0000313" key="2">
    <source>
        <dbReference type="Proteomes" id="UP001164539"/>
    </source>
</evidence>
<protein>
    <submittedName>
        <fullName evidence="1">Glutamate receptor</fullName>
    </submittedName>
</protein>
<gene>
    <name evidence="1" type="ORF">OWV82_002436</name>
</gene>
<keyword evidence="1" id="KW-0675">Receptor</keyword>
<evidence type="ECO:0000313" key="1">
    <source>
        <dbReference type="EMBL" id="KAJ4729701.1"/>
    </source>
</evidence>
<reference evidence="1 2" key="1">
    <citation type="journal article" date="2023" name="Science">
        <title>Complex scaffold remodeling in plant triterpene biosynthesis.</title>
        <authorList>
            <person name="De La Pena R."/>
            <person name="Hodgson H."/>
            <person name="Liu J.C."/>
            <person name="Stephenson M.J."/>
            <person name="Martin A.C."/>
            <person name="Owen C."/>
            <person name="Harkess A."/>
            <person name="Leebens-Mack J."/>
            <person name="Jimenez L.E."/>
            <person name="Osbourn A."/>
            <person name="Sattely E.S."/>
        </authorList>
    </citation>
    <scope>NUCLEOTIDE SEQUENCE [LARGE SCALE GENOMIC DNA]</scope>
    <source>
        <strain evidence="2">cv. JPN11</strain>
        <tissue evidence="1">Leaf</tissue>
    </source>
</reference>
<keyword evidence="2" id="KW-1185">Reference proteome</keyword>
<sequence length="889" mass="100930">MFSDFHILSLFFIVLLLISSNGIPPTNANYYDALKEHRHKEFSLGAIVDYNSRAGKEEKVAIKMAMEDFFGHILSYRPTLHVMNSRGDPVQAASSAKTLVKRHLARVIVGLSKWHEAASVAEFANNTEVPILSLANDIPPWAGSHWPFLVGAARNQFTQMKAVAAIIRSWEWRKVNIIYENTNSASTADTIPYLIDALREVKSEINELVPLSPLPQFNSLSEKLKNLKNGPCRVFIIHTSVTLATNIFKEAKKLGMMDKDFVWITTNSITDVIHTFTGSIMTSMQGIFGVKSYISHTGKQFKDFRSGFRSKFRREYPKETCSEPGIFALQAYDAIRAIALALKGYADWKHPTSIVDDADHMGQKLLKEILKSDFQGLTGAFNFKQRMLSPALVYRIVKVVGRRNRIKLGFWTEGLGFSESKGLESTYKESMRMLQEVPWTVRRVLEEAKSTVELPHLRIGVPGGNLHKEFINVTRDPDGKLNVTGFCINVFNETVGRLSYDIPYKFVLYEGSYNTLVEQLSQKKYDAVVGDTAIISNRSRYAEFSQPYAEPGLQMVVYVKPRRTEGAWLFKKPFTTWMWASTGAIVLYNSFVVWLIERGHNRKFSQGTKLNQVGSMLSLAFITLFSLHGEKLHSNLSRMTMVVWLFVALIITQSYTASLTSLLAHQRLDPIIPDVDTLRRNGDKVGCDGNSFVVQYLQEVLHFEHKNIMPIFTEDEYLRYLISGEMAAAFLEVPYVKVFLAKYCKKFTTGPTYNVGGFGFAFPRNSLYLPDISQAVLQLSEEGRLRKLEESMLSPYNCSAAEKEDDLDSLGLASFQGLFFITVTTSSIALFCFICCQVQHERNWFCWPYIIRPKPLNSNLEDEINWLSKKPLADENSTHQQQLLHCYLS</sequence>